<evidence type="ECO:0000256" key="1">
    <source>
        <dbReference type="SAM" id="MobiDB-lite"/>
    </source>
</evidence>
<dbReference type="Proteomes" id="UP000308430">
    <property type="component" value="Unassembled WGS sequence"/>
</dbReference>
<dbReference type="InterPro" id="IPR011856">
    <property type="entry name" value="tRNA_endonuc-like_dom_sf"/>
</dbReference>
<evidence type="ECO:0000313" key="4">
    <source>
        <dbReference type="Proteomes" id="UP000308430"/>
    </source>
</evidence>
<dbReference type="PANTHER" id="PTHR30015:SF7">
    <property type="entry name" value="TYPE IV METHYL-DIRECTED RESTRICTION ENZYME ECOKMRR"/>
    <property type="match status" value="1"/>
</dbReference>
<feature type="domain" description="Restriction endonuclease type IV Mrr" evidence="2">
    <location>
        <begin position="123"/>
        <end position="242"/>
    </location>
</feature>
<comment type="caution">
    <text evidence="3">The sequence shown here is derived from an EMBL/GenBank/DDBJ whole genome shotgun (WGS) entry which is preliminary data.</text>
</comment>
<feature type="region of interest" description="Disordered" evidence="1">
    <location>
        <begin position="1"/>
        <end position="23"/>
    </location>
</feature>
<dbReference type="SUPFAM" id="SSF52980">
    <property type="entry name" value="Restriction endonuclease-like"/>
    <property type="match status" value="1"/>
</dbReference>
<keyword evidence="3" id="KW-0540">Nuclease</keyword>
<protein>
    <submittedName>
        <fullName evidence="3">Restriction endonuclease</fullName>
    </submittedName>
</protein>
<dbReference type="GO" id="GO:0015666">
    <property type="term" value="F:restriction endodeoxyribonuclease activity"/>
    <property type="evidence" value="ECO:0007669"/>
    <property type="project" value="TreeGrafter"/>
</dbReference>
<dbReference type="RefSeq" id="WP_136346488.1">
    <property type="nucleotide sequence ID" value="NZ_SSOC01000001.1"/>
</dbReference>
<dbReference type="Gene3D" id="3.40.1350.10">
    <property type="match status" value="1"/>
</dbReference>
<dbReference type="AlphaFoldDB" id="A0A4S4B3A4"/>
<accession>A0A4S4B3A4</accession>
<dbReference type="PANTHER" id="PTHR30015">
    <property type="entry name" value="MRR RESTRICTION SYSTEM PROTEIN"/>
    <property type="match status" value="1"/>
</dbReference>
<keyword evidence="3" id="KW-0255">Endonuclease</keyword>
<keyword evidence="4" id="KW-1185">Reference proteome</keyword>
<dbReference type="InterPro" id="IPR011335">
    <property type="entry name" value="Restrct_endonuc-II-like"/>
</dbReference>
<evidence type="ECO:0000259" key="2">
    <source>
        <dbReference type="Pfam" id="PF04471"/>
    </source>
</evidence>
<evidence type="ECO:0000313" key="3">
    <source>
        <dbReference type="EMBL" id="THF67079.1"/>
    </source>
</evidence>
<dbReference type="GO" id="GO:0003677">
    <property type="term" value="F:DNA binding"/>
    <property type="evidence" value="ECO:0007669"/>
    <property type="project" value="InterPro"/>
</dbReference>
<dbReference type="GO" id="GO:0009307">
    <property type="term" value="P:DNA restriction-modification system"/>
    <property type="evidence" value="ECO:0007669"/>
    <property type="project" value="InterPro"/>
</dbReference>
<dbReference type="OrthoDB" id="9816288at2"/>
<dbReference type="EMBL" id="SSOC01000001">
    <property type="protein sequence ID" value="THF67079.1"/>
    <property type="molecule type" value="Genomic_DNA"/>
</dbReference>
<proteinExistence type="predicted"/>
<dbReference type="Pfam" id="PF04471">
    <property type="entry name" value="Mrr_cat"/>
    <property type="match status" value="1"/>
</dbReference>
<feature type="compositionally biased region" description="Basic and acidic residues" evidence="1">
    <location>
        <begin position="1"/>
        <end position="19"/>
    </location>
</feature>
<organism evidence="3 4">
    <name type="scientific">Pseudothauera nasutitermitis</name>
    <dbReference type="NCBI Taxonomy" id="2565930"/>
    <lineage>
        <taxon>Bacteria</taxon>
        <taxon>Pseudomonadati</taxon>
        <taxon>Pseudomonadota</taxon>
        <taxon>Betaproteobacteria</taxon>
        <taxon>Rhodocyclales</taxon>
        <taxon>Zoogloeaceae</taxon>
        <taxon>Pseudothauera</taxon>
    </lineage>
</organism>
<keyword evidence="3" id="KW-0378">Hydrolase</keyword>
<dbReference type="InterPro" id="IPR007560">
    <property type="entry name" value="Restrct_endonuc_IV_Mrr"/>
</dbReference>
<sequence>MNSRESVPDARYKNPDNDPRGPYILSDVTSSFDRPTLQYEWHGHLPPQGQSWRFTRERAAALEAEGRIVFSAGGMPRLKRYLSEATSKKSQEPDVKASSRLEVIVRTAMKAIALEIAENPKCLRDVEWRDLERVMREVFERLGFRTELTRSGKDRGFDLRLESDECGETKVFLVEVKHWLAGGKKPGSKVLSALVDVVAKAGESTKGLLVSSSGFTGNVLSGRTEVEQHTVKIAGQNKIVSLCQNYLESVEGIWLPTTELSEMLLEGSS</sequence>
<reference evidence="3" key="1">
    <citation type="submission" date="2019-04" db="EMBL/GenBank/DDBJ databases">
        <title>Azoarcus nasutitermitis sp. nov. isolated from termite nest.</title>
        <authorList>
            <person name="Lin S.-Y."/>
            <person name="Hameed A."/>
            <person name="Hsu Y.-H."/>
            <person name="Young C.-C."/>
        </authorList>
    </citation>
    <scope>NUCLEOTIDE SEQUENCE [LARGE SCALE GENOMIC DNA]</scope>
    <source>
        <strain evidence="3">CC-YHH838</strain>
    </source>
</reference>
<gene>
    <name evidence="3" type="ORF">E6C76_01440</name>
</gene>
<dbReference type="InterPro" id="IPR052906">
    <property type="entry name" value="Type_IV_Methyl-Rstrct_Enzyme"/>
</dbReference>
<name>A0A4S4B3A4_9RHOO</name>